<sequence length="216" mass="22474">MLQYNRRTRTLATGFSCVAGYVDAIGFLMTGGFFVSFMSGNSTRLGIGIAEGSSAAGFAALLLVTFVAGVMLGALVGRMSKSYRQVAVLTLVTGLLAAALLLDRLGAGRLAAIPMVLAMGAENTVFAEDGEVRIGLTYMTGTLVKFGKRLTAALLGGDRMGWAPFLMLWLGLVAGAVSGALAYERFGMMALAGAIMAMAILTVLMLAAGPDRVERQ</sequence>
<dbReference type="Proteomes" id="UP000662957">
    <property type="component" value="Chromosome"/>
</dbReference>
<reference evidence="2 3" key="1">
    <citation type="submission" date="2021-02" db="EMBL/GenBank/DDBJ databases">
        <title>Brevundimonas sp. CS1 genome sequence.</title>
        <authorList>
            <person name="Lee K."/>
            <person name="Choi Y.-J."/>
            <person name="Son H.-R."/>
        </authorList>
    </citation>
    <scope>NUCLEOTIDE SEQUENCE [LARGE SCALE GENOMIC DNA]</scope>
    <source>
        <strain evidence="2 3">CS1</strain>
    </source>
</reference>
<dbReference type="Pfam" id="PF06912">
    <property type="entry name" value="DUF1275"/>
    <property type="match status" value="1"/>
</dbReference>
<evidence type="ECO:0000313" key="3">
    <source>
        <dbReference type="Proteomes" id="UP000662957"/>
    </source>
</evidence>
<feature type="transmembrane region" description="Helical" evidence="1">
    <location>
        <begin position="190"/>
        <end position="209"/>
    </location>
</feature>
<accession>A0ABX7LQP7</accession>
<keyword evidence="3" id="KW-1185">Reference proteome</keyword>
<evidence type="ECO:0000313" key="2">
    <source>
        <dbReference type="EMBL" id="QSF55151.1"/>
    </source>
</evidence>
<evidence type="ECO:0000256" key="1">
    <source>
        <dbReference type="SAM" id="Phobius"/>
    </source>
</evidence>
<keyword evidence="1" id="KW-0812">Transmembrane</keyword>
<gene>
    <name evidence="2" type="ORF">JX001_04930</name>
</gene>
<feature type="transmembrane region" description="Helical" evidence="1">
    <location>
        <begin position="83"/>
        <end position="102"/>
    </location>
</feature>
<dbReference type="RefSeq" id="WP_205682531.1">
    <property type="nucleotide sequence ID" value="NZ_CP070968.1"/>
</dbReference>
<organism evidence="2 3">
    <name type="scientific">Brevundimonas fontaquae</name>
    <dbReference type="NCBI Taxonomy" id="2813778"/>
    <lineage>
        <taxon>Bacteria</taxon>
        <taxon>Pseudomonadati</taxon>
        <taxon>Pseudomonadota</taxon>
        <taxon>Alphaproteobacteria</taxon>
        <taxon>Caulobacterales</taxon>
        <taxon>Caulobacteraceae</taxon>
        <taxon>Brevundimonas</taxon>
    </lineage>
</organism>
<feature type="transmembrane region" description="Helical" evidence="1">
    <location>
        <begin position="55"/>
        <end position="76"/>
    </location>
</feature>
<dbReference type="PANTHER" id="PTHR37314">
    <property type="entry name" value="SLR0142 PROTEIN"/>
    <property type="match status" value="1"/>
</dbReference>
<proteinExistence type="predicted"/>
<keyword evidence="1" id="KW-0472">Membrane</keyword>
<keyword evidence="1" id="KW-1133">Transmembrane helix</keyword>
<feature type="transmembrane region" description="Helical" evidence="1">
    <location>
        <begin position="12"/>
        <end position="35"/>
    </location>
</feature>
<feature type="transmembrane region" description="Helical" evidence="1">
    <location>
        <begin position="162"/>
        <end position="183"/>
    </location>
</feature>
<dbReference type="PANTHER" id="PTHR37314:SF4">
    <property type="entry name" value="UPF0700 TRANSMEMBRANE PROTEIN YOAK"/>
    <property type="match status" value="1"/>
</dbReference>
<name>A0ABX7LQP7_9CAUL</name>
<dbReference type="EMBL" id="CP070968">
    <property type="protein sequence ID" value="QSF55151.1"/>
    <property type="molecule type" value="Genomic_DNA"/>
</dbReference>
<protein>
    <submittedName>
        <fullName evidence="2">DUF1275 domain-containing protein</fullName>
    </submittedName>
</protein>
<dbReference type="InterPro" id="IPR010699">
    <property type="entry name" value="DUF1275"/>
</dbReference>